<sequence>MASNMLKSVLGMHPLQKIFVLLAIATIFCSIFTDCILCKKWPLTFDATIRNPFEGFDTGKQLILYKAEFCSHCKAMKGEWEKLKTMYQGSSTQVTTLDSEKDADAVKAANIQAFPTIQLVVNDKTLTYSGDRTADAIKSWADAQS</sequence>
<accession>A0AAV1I2P7</accession>
<evidence type="ECO:0000313" key="1">
    <source>
        <dbReference type="EMBL" id="CAK0777237.1"/>
    </source>
</evidence>
<dbReference type="GO" id="GO:0015035">
    <property type="term" value="F:protein-disulfide reductase activity"/>
    <property type="evidence" value="ECO:0007669"/>
    <property type="project" value="TreeGrafter"/>
</dbReference>
<reference evidence="1 2" key="1">
    <citation type="submission" date="2023-10" db="EMBL/GenBank/DDBJ databases">
        <authorList>
            <person name="Maclean D."/>
            <person name="Macfadyen A."/>
        </authorList>
    </citation>
    <scope>NUCLEOTIDE SEQUENCE [LARGE SCALE GENOMIC DNA]</scope>
</reference>
<dbReference type="Pfam" id="PF00085">
    <property type="entry name" value="Thioredoxin"/>
    <property type="match status" value="1"/>
</dbReference>
<dbReference type="AlphaFoldDB" id="A0AAV1I2P7"/>
<dbReference type="SUPFAM" id="SSF52833">
    <property type="entry name" value="Thioredoxin-like"/>
    <property type="match status" value="1"/>
</dbReference>
<keyword evidence="2" id="KW-1185">Reference proteome</keyword>
<dbReference type="PANTHER" id="PTHR45815:SF3">
    <property type="entry name" value="PROTEIN DISULFIDE-ISOMERASE A6"/>
    <property type="match status" value="1"/>
</dbReference>
<organism evidence="1 2">
    <name type="scientific">Coccomyxa viridis</name>
    <dbReference type="NCBI Taxonomy" id="1274662"/>
    <lineage>
        <taxon>Eukaryota</taxon>
        <taxon>Viridiplantae</taxon>
        <taxon>Chlorophyta</taxon>
        <taxon>core chlorophytes</taxon>
        <taxon>Trebouxiophyceae</taxon>
        <taxon>Trebouxiophyceae incertae sedis</taxon>
        <taxon>Coccomyxaceae</taxon>
        <taxon>Coccomyxa</taxon>
    </lineage>
</organism>
<dbReference type="PANTHER" id="PTHR45815">
    <property type="entry name" value="PROTEIN DISULFIDE-ISOMERASE A6"/>
    <property type="match status" value="1"/>
</dbReference>
<dbReference type="PROSITE" id="PS51352">
    <property type="entry name" value="THIOREDOXIN_2"/>
    <property type="match status" value="1"/>
</dbReference>
<name>A0AAV1I2P7_9CHLO</name>
<dbReference type="Gene3D" id="3.40.30.10">
    <property type="entry name" value="Glutaredoxin"/>
    <property type="match status" value="1"/>
</dbReference>
<dbReference type="GO" id="GO:0005788">
    <property type="term" value="C:endoplasmic reticulum lumen"/>
    <property type="evidence" value="ECO:0007669"/>
    <property type="project" value="TreeGrafter"/>
</dbReference>
<dbReference type="CDD" id="cd02961">
    <property type="entry name" value="PDI_a_family"/>
    <property type="match status" value="1"/>
</dbReference>
<dbReference type="Proteomes" id="UP001314263">
    <property type="component" value="Unassembled WGS sequence"/>
</dbReference>
<proteinExistence type="predicted"/>
<protein>
    <submittedName>
        <fullName evidence="1">Uncharacterized protein</fullName>
    </submittedName>
</protein>
<dbReference type="InterPro" id="IPR013766">
    <property type="entry name" value="Thioredoxin_domain"/>
</dbReference>
<dbReference type="EMBL" id="CAUYUE010000005">
    <property type="protein sequence ID" value="CAK0777237.1"/>
    <property type="molecule type" value="Genomic_DNA"/>
</dbReference>
<comment type="caution">
    <text evidence="1">The sequence shown here is derived from an EMBL/GenBank/DDBJ whole genome shotgun (WGS) entry which is preliminary data.</text>
</comment>
<evidence type="ECO:0000313" key="2">
    <source>
        <dbReference type="Proteomes" id="UP001314263"/>
    </source>
</evidence>
<gene>
    <name evidence="1" type="ORF">CVIRNUC_004467</name>
</gene>
<dbReference type="GO" id="GO:0034976">
    <property type="term" value="P:response to endoplasmic reticulum stress"/>
    <property type="evidence" value="ECO:0007669"/>
    <property type="project" value="TreeGrafter"/>
</dbReference>
<dbReference type="InterPro" id="IPR036249">
    <property type="entry name" value="Thioredoxin-like_sf"/>
</dbReference>